<sequence>MMHSFKITSNPEVAALMEKHGTNDALFIMNLSYFTDIPLTEVGGSSYNAMNTGVRKIIPGLSGPKGLTRSEFIVLSFWANHLGALKVPFLIDHASTIISSRAHCNTMSEYDRRFIRCTGNCINEEVADSDGSLWGYTPKDYGVILTMAYQSCIMEGFVQLKARGLEDVGEFSPQSIHENILKPCIETPGLHETRIKMHETEKTLHDVEMSIGFAKGDKRFLTKCVRICDQRIRALSEKLEALKETVTKSEAT</sequence>
<evidence type="ECO:0000313" key="2">
    <source>
        <dbReference type="EMBL" id="CEI61979.1"/>
    </source>
</evidence>
<accession>A0A2L2SYQ3</accession>
<evidence type="ECO:0000256" key="1">
    <source>
        <dbReference type="SAM" id="Coils"/>
    </source>
</evidence>
<organism evidence="2 3">
    <name type="scientific">Fusarium venenatum</name>
    <dbReference type="NCBI Taxonomy" id="56646"/>
    <lineage>
        <taxon>Eukaryota</taxon>
        <taxon>Fungi</taxon>
        <taxon>Dikarya</taxon>
        <taxon>Ascomycota</taxon>
        <taxon>Pezizomycotina</taxon>
        <taxon>Sordariomycetes</taxon>
        <taxon>Hypocreomycetidae</taxon>
        <taxon>Hypocreales</taxon>
        <taxon>Nectriaceae</taxon>
        <taxon>Fusarium</taxon>
    </lineage>
</organism>
<reference evidence="3" key="1">
    <citation type="submission" date="2014-10" db="EMBL/GenBank/DDBJ databases">
        <authorList>
            <person name="King R."/>
        </authorList>
    </citation>
    <scope>NUCLEOTIDE SEQUENCE [LARGE SCALE GENOMIC DNA]</scope>
    <source>
        <strain evidence="3">A3/5</strain>
    </source>
</reference>
<keyword evidence="3" id="KW-1185">Reference proteome</keyword>
<dbReference type="KEGG" id="fvn:FVRRES_06415"/>
<dbReference type="AlphaFoldDB" id="A0A2L2SYQ3"/>
<evidence type="ECO:0000313" key="3">
    <source>
        <dbReference type="Proteomes" id="UP000245910"/>
    </source>
</evidence>
<feature type="coiled-coil region" evidence="1">
    <location>
        <begin position="225"/>
        <end position="252"/>
    </location>
</feature>
<dbReference type="Proteomes" id="UP000245910">
    <property type="component" value="Chromosome II"/>
</dbReference>
<proteinExistence type="predicted"/>
<keyword evidence="1" id="KW-0175">Coiled coil</keyword>
<dbReference type="OrthoDB" id="5051934at2759"/>
<dbReference type="GeneID" id="37258054"/>
<name>A0A2L2SYQ3_9HYPO</name>
<protein>
    <submittedName>
        <fullName evidence="2">Uncharacterized protein</fullName>
    </submittedName>
</protein>
<dbReference type="EMBL" id="LN649230">
    <property type="protein sequence ID" value="CEI61979.1"/>
    <property type="molecule type" value="Genomic_DNA"/>
</dbReference>
<dbReference type="RefSeq" id="XP_025585699.1">
    <property type="nucleotide sequence ID" value="XM_025734944.2"/>
</dbReference>